<feature type="binding site" evidence="9">
    <location>
        <position position="118"/>
    </location>
    <ligand>
        <name>Zn(2+)</name>
        <dbReference type="ChEBI" id="CHEBI:29105"/>
        <label>2</label>
    </ligand>
</feature>
<dbReference type="Gene3D" id="2.20.25.10">
    <property type="match status" value="2"/>
</dbReference>
<dbReference type="InterPro" id="IPR034012">
    <property type="entry name" value="Zn_ribbon_RPB9_C"/>
</dbReference>
<feature type="binding site" evidence="9">
    <location>
        <position position="24"/>
    </location>
    <ligand>
        <name>Zn(2+)</name>
        <dbReference type="ChEBI" id="CHEBI:29105"/>
        <label>1</label>
    </ligand>
</feature>
<proteinExistence type="inferred from homology"/>
<feature type="binding site" evidence="9">
    <location>
        <position position="121"/>
    </location>
    <ligand>
        <name>Zn(2+)</name>
        <dbReference type="ChEBI" id="CHEBI:29105"/>
        <label>2</label>
    </ligand>
</feature>
<dbReference type="GO" id="GO:0003676">
    <property type="term" value="F:nucleic acid binding"/>
    <property type="evidence" value="ECO:0007669"/>
    <property type="project" value="InterPro"/>
</dbReference>
<dbReference type="EMBL" id="FZQP02001315">
    <property type="protein sequence ID" value="VVC92424.1"/>
    <property type="molecule type" value="Genomic_DNA"/>
</dbReference>
<evidence type="ECO:0000256" key="11">
    <source>
        <dbReference type="RuleBase" id="RU003474"/>
    </source>
</evidence>
<dbReference type="GO" id="GO:0005665">
    <property type="term" value="C:RNA polymerase II, core complex"/>
    <property type="evidence" value="ECO:0007669"/>
    <property type="project" value="TreeGrafter"/>
</dbReference>
<evidence type="ECO:0000313" key="13">
    <source>
        <dbReference type="EMBL" id="VVC92424.1"/>
    </source>
</evidence>
<dbReference type="PIRSF" id="PIRSF005586">
    <property type="entry name" value="RNApol_RpoM"/>
    <property type="match status" value="1"/>
</dbReference>
<keyword evidence="2 8" id="KW-0240">DNA-directed RNA polymerase</keyword>
<feature type="binding site" evidence="9">
    <location>
        <position position="43"/>
    </location>
    <ligand>
        <name>Zn(2+)</name>
        <dbReference type="ChEBI" id="CHEBI:29105"/>
        <label>1</label>
    </ligand>
</feature>
<name>A0A5E4Q4F6_9NEOP</name>
<keyword evidence="6 8" id="KW-0804">Transcription</keyword>
<comment type="similarity">
    <text evidence="8 11">Belongs to the archaeal rpoM/eukaryotic RPA12/RPB9/RPC11 RNA polymerase family.</text>
</comment>
<dbReference type="GO" id="GO:0003899">
    <property type="term" value="F:DNA-directed RNA polymerase activity"/>
    <property type="evidence" value="ECO:0007669"/>
    <property type="project" value="InterPro"/>
</dbReference>
<dbReference type="InterPro" id="IPR001529">
    <property type="entry name" value="Zn_ribbon_RPB9"/>
</dbReference>
<protein>
    <recommendedName>
        <fullName evidence="8">DNA-directed RNA polymerase subunit</fullName>
    </recommendedName>
</protein>
<keyword evidence="14" id="KW-1185">Reference proteome</keyword>
<keyword evidence="4 10" id="KW-0863">Zinc-finger</keyword>
<comment type="function">
    <text evidence="8">DNA-dependent RNA polymerase catalyzes the transcription of DNA into RNA using the four ribonucleoside triphosphates as substrates.</text>
</comment>
<dbReference type="InterPro" id="IPR019761">
    <property type="entry name" value="DNA-dir_RNA_pol-M_15_CS"/>
</dbReference>
<dbReference type="InterPro" id="IPR001222">
    <property type="entry name" value="Znf_TFIIS"/>
</dbReference>
<evidence type="ECO:0000256" key="8">
    <source>
        <dbReference type="PIRNR" id="PIRNR005586"/>
    </source>
</evidence>
<organism evidence="13 14">
    <name type="scientific">Leptidea sinapis</name>
    <dbReference type="NCBI Taxonomy" id="189913"/>
    <lineage>
        <taxon>Eukaryota</taxon>
        <taxon>Metazoa</taxon>
        <taxon>Ecdysozoa</taxon>
        <taxon>Arthropoda</taxon>
        <taxon>Hexapoda</taxon>
        <taxon>Insecta</taxon>
        <taxon>Pterygota</taxon>
        <taxon>Neoptera</taxon>
        <taxon>Endopterygota</taxon>
        <taxon>Lepidoptera</taxon>
        <taxon>Glossata</taxon>
        <taxon>Ditrysia</taxon>
        <taxon>Papilionoidea</taxon>
        <taxon>Pieridae</taxon>
        <taxon>Dismorphiinae</taxon>
        <taxon>Leptidea</taxon>
    </lineage>
</organism>
<evidence type="ECO:0000256" key="1">
    <source>
        <dbReference type="ARBA" id="ARBA00004604"/>
    </source>
</evidence>
<dbReference type="Proteomes" id="UP000324832">
    <property type="component" value="Unassembled WGS sequence"/>
</dbReference>
<dbReference type="GO" id="GO:0006367">
    <property type="term" value="P:transcription initiation at RNA polymerase II promoter"/>
    <property type="evidence" value="ECO:0007669"/>
    <property type="project" value="TreeGrafter"/>
</dbReference>
<dbReference type="PROSITE" id="PS51133">
    <property type="entry name" value="ZF_TFIIS_2"/>
    <property type="match status" value="1"/>
</dbReference>
<dbReference type="SUPFAM" id="SSF57783">
    <property type="entry name" value="Zinc beta-ribbon"/>
    <property type="match status" value="2"/>
</dbReference>
<evidence type="ECO:0000256" key="5">
    <source>
        <dbReference type="ARBA" id="ARBA00022833"/>
    </source>
</evidence>
<dbReference type="Pfam" id="PF02150">
    <property type="entry name" value="Zn_ribbon_RPB9"/>
    <property type="match status" value="1"/>
</dbReference>
<dbReference type="PANTHER" id="PTHR11239">
    <property type="entry name" value="DNA-DIRECTED RNA POLYMERASE"/>
    <property type="match status" value="1"/>
</dbReference>
<evidence type="ECO:0000256" key="6">
    <source>
        <dbReference type="ARBA" id="ARBA00023163"/>
    </source>
</evidence>
<evidence type="ECO:0000256" key="9">
    <source>
        <dbReference type="PIRSR" id="PIRSR005586-1"/>
    </source>
</evidence>
<dbReference type="GO" id="GO:0008270">
    <property type="term" value="F:zinc ion binding"/>
    <property type="evidence" value="ECO:0007669"/>
    <property type="project" value="UniProtKB-KW"/>
</dbReference>
<comment type="subcellular location">
    <subcellularLocation>
        <location evidence="1">Nucleus</location>
        <location evidence="1">Nucleolus</location>
    </subcellularLocation>
</comment>
<dbReference type="GO" id="GO:0006283">
    <property type="term" value="P:transcription-coupled nucleotide-excision repair"/>
    <property type="evidence" value="ECO:0007669"/>
    <property type="project" value="TreeGrafter"/>
</dbReference>
<dbReference type="CDD" id="cd10508">
    <property type="entry name" value="Zn-ribbon_RPB9"/>
    <property type="match status" value="1"/>
</dbReference>
<evidence type="ECO:0000256" key="3">
    <source>
        <dbReference type="ARBA" id="ARBA00022723"/>
    </source>
</evidence>
<evidence type="ECO:0000256" key="7">
    <source>
        <dbReference type="ARBA" id="ARBA00023242"/>
    </source>
</evidence>
<dbReference type="FunFam" id="2.20.25.10:FF:000009">
    <property type="entry name" value="DNA-directed RNA polymerase subunit"/>
    <property type="match status" value="1"/>
</dbReference>
<feature type="binding site" evidence="9">
    <location>
        <position position="93"/>
    </location>
    <ligand>
        <name>Zn(2+)</name>
        <dbReference type="ChEBI" id="CHEBI:29105"/>
        <label>2</label>
    </ligand>
</feature>
<dbReference type="InterPro" id="IPR012164">
    <property type="entry name" value="Rpa12/Rpb9/Rpc10/TFS"/>
</dbReference>
<feature type="binding site" evidence="9">
    <location>
        <position position="90"/>
    </location>
    <ligand>
        <name>Zn(2+)</name>
        <dbReference type="ChEBI" id="CHEBI:29105"/>
        <label>2</label>
    </ligand>
</feature>
<dbReference type="GO" id="GO:0005730">
    <property type="term" value="C:nucleolus"/>
    <property type="evidence" value="ECO:0007669"/>
    <property type="project" value="UniProtKB-SubCell"/>
</dbReference>
<feature type="binding site" evidence="9">
    <location>
        <position position="46"/>
    </location>
    <ligand>
        <name>Zn(2+)</name>
        <dbReference type="ChEBI" id="CHEBI:29105"/>
        <label>1</label>
    </ligand>
</feature>
<dbReference type="PANTHER" id="PTHR11239:SF1">
    <property type="entry name" value="DNA-DIRECTED RNA POLYMERASE II SUBUNIT RPB9"/>
    <property type="match status" value="1"/>
</dbReference>
<dbReference type="PROSITE" id="PS01030">
    <property type="entry name" value="RNA_POL_M_15KD"/>
    <property type="match status" value="1"/>
</dbReference>
<dbReference type="Pfam" id="PF01096">
    <property type="entry name" value="Zn_ribbon_TFIIS"/>
    <property type="match status" value="1"/>
</dbReference>
<feature type="domain" description="TFIIS-type" evidence="12">
    <location>
        <begin position="86"/>
        <end position="126"/>
    </location>
</feature>
<dbReference type="SMART" id="SM00661">
    <property type="entry name" value="RPOL9"/>
    <property type="match status" value="1"/>
</dbReference>
<dbReference type="GO" id="GO:0001193">
    <property type="term" value="P:maintenance of transcriptional fidelity during transcription elongation by RNA polymerase II"/>
    <property type="evidence" value="ECO:0007669"/>
    <property type="project" value="TreeGrafter"/>
</dbReference>
<evidence type="ECO:0000256" key="2">
    <source>
        <dbReference type="ARBA" id="ARBA00022478"/>
    </source>
</evidence>
<dbReference type="AlphaFoldDB" id="A0A5E4Q4F6"/>
<dbReference type="SMART" id="SM00440">
    <property type="entry name" value="ZnF_C2C2"/>
    <property type="match status" value="1"/>
</dbReference>
<feature type="binding site" evidence="9">
    <location>
        <position position="21"/>
    </location>
    <ligand>
        <name>Zn(2+)</name>
        <dbReference type="ChEBI" id="CHEBI:29105"/>
        <label>1</label>
    </ligand>
</feature>
<feature type="zinc finger region" description="C4-type" evidence="10">
    <location>
        <begin position="21"/>
        <end position="46"/>
    </location>
</feature>
<evidence type="ECO:0000256" key="10">
    <source>
        <dbReference type="PIRSR" id="PIRSR005586-2"/>
    </source>
</evidence>
<accession>A0A5E4Q4F6</accession>
<sequence>MSLNITTRKDGGPGYVGIQFCQECNNMLYPREDKNNKVLLYACRNCDYKQLADSNCVYVNKIMHEVDELTHINPDVVSDPTLPRTKDHMCPKCNHREAVFFQGQTRRAEEEMRLYYVCTSCKHRWTE</sequence>
<evidence type="ECO:0000259" key="12">
    <source>
        <dbReference type="PROSITE" id="PS51133"/>
    </source>
</evidence>
<keyword evidence="5 9" id="KW-0862">Zinc</keyword>
<keyword evidence="7 8" id="KW-0539">Nucleus</keyword>
<reference evidence="13 14" key="1">
    <citation type="submission" date="2017-07" db="EMBL/GenBank/DDBJ databases">
        <authorList>
            <person name="Talla V."/>
            <person name="Backstrom N."/>
        </authorList>
    </citation>
    <scope>NUCLEOTIDE SEQUENCE [LARGE SCALE GENOMIC DNA]</scope>
</reference>
<evidence type="ECO:0000313" key="14">
    <source>
        <dbReference type="Proteomes" id="UP000324832"/>
    </source>
</evidence>
<dbReference type="FunFam" id="2.20.25.10:FF:000004">
    <property type="entry name" value="DNA-directed RNA polymerase subunit"/>
    <property type="match status" value="1"/>
</dbReference>
<gene>
    <name evidence="13" type="ORF">LSINAPIS_LOCUS4880</name>
</gene>
<evidence type="ECO:0000256" key="4">
    <source>
        <dbReference type="ARBA" id="ARBA00022771"/>
    </source>
</evidence>
<keyword evidence="3 9" id="KW-0479">Metal-binding</keyword>